<feature type="region of interest" description="Disordered" evidence="4">
    <location>
        <begin position="1"/>
        <end position="32"/>
    </location>
</feature>
<evidence type="ECO:0000256" key="3">
    <source>
        <dbReference type="PROSITE-ProRule" id="PRU00023"/>
    </source>
</evidence>
<dbReference type="CDD" id="cd12885">
    <property type="entry name" value="SPRY_RanBP_like"/>
    <property type="match status" value="1"/>
</dbReference>
<evidence type="ECO:0000313" key="7">
    <source>
        <dbReference type="Proteomes" id="UP000801864"/>
    </source>
</evidence>
<keyword evidence="7" id="KW-1185">Reference proteome</keyword>
<evidence type="ECO:0000256" key="4">
    <source>
        <dbReference type="SAM" id="MobiDB-lite"/>
    </source>
</evidence>
<feature type="repeat" description="ANK" evidence="3">
    <location>
        <begin position="99"/>
        <end position="131"/>
    </location>
</feature>
<name>A0A9P4XCL1_9HYPO</name>
<accession>A0A9P4XCL1</accession>
<keyword evidence="1" id="KW-0677">Repeat</keyword>
<feature type="repeat" description="ANK" evidence="3">
    <location>
        <begin position="363"/>
        <end position="395"/>
    </location>
</feature>
<proteinExistence type="predicted"/>
<dbReference type="PROSITE" id="PS50297">
    <property type="entry name" value="ANK_REP_REGION"/>
    <property type="match status" value="9"/>
</dbReference>
<dbReference type="InterPro" id="IPR044736">
    <property type="entry name" value="Gid1/RanBPM/SPLA_SPRY"/>
</dbReference>
<protein>
    <submittedName>
        <fullName evidence="6">Ankyrin-1</fullName>
    </submittedName>
</protein>
<dbReference type="Gene3D" id="2.60.120.920">
    <property type="match status" value="1"/>
</dbReference>
<feature type="repeat" description="ANK" evidence="3">
    <location>
        <begin position="330"/>
        <end position="362"/>
    </location>
</feature>
<sequence length="937" mass="102874">MSSTTNRDAEGPKDSSSANWLDRGTPAEISGDSNKRPLHFACANGLYDIAKILLENGANPMAVTDDGLSSLHLTAASGNFQLVEMLMNTVYDLDISDYKGRRPIHLAAKGGHEAIMSEFLFMGANSESSANDKTTLLHYACEGGSDVAVKELLESGMGGSVFAKNDHEQTPLHIASKTGHHNIVAMLIRAKAECSAVDKDGNTPLDLANNDAVIHELLGVTLESLDQKTIMELTQRAVRYGYHKVLEILLEKTEVDLTFLDDRQMSLLDLAAENGHSTIIEQLLASYNFRPEQNENNKRTPISYAAENGHNAIIEMLINKEWGVNISDVDGRSPISFAAEQGHESTIELLLEFNADVDKAAEDGATPLWYAAKKGHSKIFNLLLRHGANPNVVGILGRTCLHVAARYGYIEIAKALLNCETFNTGDNQDEDSATAMYTAAAYGQAEIVTEMLGKGLDKEKQGPDNHRPLHAAHNSLSAIRALLRSKPDLDAKTASDETALAMALRGRNEDVVEELLENGANPFLSDAKGDTSLHIAARDGAIRPLRLILQQLEKGFNINSMNNNQETAISLAVDTGNLGAVQLISEQDNVDVLTKDSSNHTTLWKAVKKGDVDILKIILKSAQKISNFQIGDAEESAQDLLSHPLERDNVKIFELLWKFTNLNNSLEDYCTKRATEGHSWLAKLLLDKGANSEGVDIHGWTLSWIASLGLSEDEKKLREDEYSHLPTSDLKSPSAWSDVDNEADIHFVDSGDATARLHVRYQPDDGSSDTEIRSRFSRIQERRRRRLYDRRKSGVRANHPMLPHKLSYFEITIINQAQSDLSGSKIIAVGFGRKNCQLNNLPGLYSLTWGYHSDDGEVYGLGDRLHGSRQFGAGDTIGCGVNLRSGTAFFTKNGARQGIKEVVYPVVVFKGATEIKANFTGEAEPFIYDLNLEKNKG</sequence>
<dbReference type="Pfam" id="PF00622">
    <property type="entry name" value="SPRY"/>
    <property type="match status" value="1"/>
</dbReference>
<dbReference type="AlphaFoldDB" id="A0A9P4XCL1"/>
<dbReference type="PROSITE" id="PS50188">
    <property type="entry name" value="B302_SPRY"/>
    <property type="match status" value="1"/>
</dbReference>
<dbReference type="SUPFAM" id="SSF48403">
    <property type="entry name" value="Ankyrin repeat"/>
    <property type="match status" value="3"/>
</dbReference>
<dbReference type="Pfam" id="PF00023">
    <property type="entry name" value="Ank"/>
    <property type="match status" value="2"/>
</dbReference>
<dbReference type="PANTHER" id="PTHR24198:SF165">
    <property type="entry name" value="ANKYRIN REPEAT-CONTAINING PROTEIN-RELATED"/>
    <property type="match status" value="1"/>
</dbReference>
<organism evidence="6 7">
    <name type="scientific">Trichoderma lentiforme</name>
    <dbReference type="NCBI Taxonomy" id="1567552"/>
    <lineage>
        <taxon>Eukaryota</taxon>
        <taxon>Fungi</taxon>
        <taxon>Dikarya</taxon>
        <taxon>Ascomycota</taxon>
        <taxon>Pezizomycotina</taxon>
        <taxon>Sordariomycetes</taxon>
        <taxon>Hypocreomycetidae</taxon>
        <taxon>Hypocreales</taxon>
        <taxon>Hypocreaceae</taxon>
        <taxon>Trichoderma</taxon>
    </lineage>
</organism>
<feature type="repeat" description="ANK" evidence="3">
    <location>
        <begin position="33"/>
        <end position="65"/>
    </location>
</feature>
<dbReference type="InterPro" id="IPR003877">
    <property type="entry name" value="SPRY_dom"/>
</dbReference>
<dbReference type="InterPro" id="IPR043136">
    <property type="entry name" value="B30.2/SPRY_sf"/>
</dbReference>
<feature type="repeat" description="ANK" evidence="3">
    <location>
        <begin position="396"/>
        <end position="418"/>
    </location>
</feature>
<feature type="repeat" description="ANK" evidence="3">
    <location>
        <begin position="297"/>
        <end position="329"/>
    </location>
</feature>
<reference evidence="6 7" key="1">
    <citation type="submission" date="2018-06" db="EMBL/GenBank/DDBJ databases">
        <title>Genome analysis of cellulolytic fungus Trichoderma lentiforme CFAM-422.</title>
        <authorList>
            <person name="Steindorff A.S."/>
            <person name="Formighieri E.F."/>
            <person name="Midorikawa G.E.O."/>
            <person name="Tamietti M.S."/>
            <person name="Ramos E.Z."/>
            <person name="Silva A.S."/>
            <person name="Bon E.P.S."/>
            <person name="Mendes T.D."/>
            <person name="Damaso M.C.T."/>
            <person name="Favaro L.C.L."/>
        </authorList>
    </citation>
    <scope>NUCLEOTIDE SEQUENCE [LARGE SCALE GENOMIC DNA]</scope>
    <source>
        <strain evidence="6 7">CFAM-422</strain>
    </source>
</reference>
<dbReference type="EMBL" id="QLNT01000011">
    <property type="protein sequence ID" value="KAF3070284.1"/>
    <property type="molecule type" value="Genomic_DNA"/>
</dbReference>
<dbReference type="Pfam" id="PF13857">
    <property type="entry name" value="Ank_5"/>
    <property type="match status" value="1"/>
</dbReference>
<dbReference type="PANTHER" id="PTHR24198">
    <property type="entry name" value="ANKYRIN REPEAT AND PROTEIN KINASE DOMAIN-CONTAINING PROTEIN"/>
    <property type="match status" value="1"/>
</dbReference>
<dbReference type="InterPro" id="IPR013320">
    <property type="entry name" value="ConA-like_dom_sf"/>
</dbReference>
<dbReference type="SMART" id="SM00449">
    <property type="entry name" value="SPRY"/>
    <property type="match status" value="1"/>
</dbReference>
<dbReference type="Pfam" id="PF12796">
    <property type="entry name" value="Ank_2"/>
    <property type="match status" value="4"/>
</dbReference>
<feature type="repeat" description="ANK" evidence="3">
    <location>
        <begin position="167"/>
        <end position="199"/>
    </location>
</feature>
<evidence type="ECO:0000259" key="5">
    <source>
        <dbReference type="PROSITE" id="PS50188"/>
    </source>
</evidence>
<feature type="repeat" description="ANK" evidence="3">
    <location>
        <begin position="66"/>
        <end position="98"/>
    </location>
</feature>
<dbReference type="SMART" id="SM00248">
    <property type="entry name" value="ANK"/>
    <property type="match status" value="18"/>
</dbReference>
<dbReference type="SUPFAM" id="SSF49899">
    <property type="entry name" value="Concanavalin A-like lectins/glucanases"/>
    <property type="match status" value="1"/>
</dbReference>
<dbReference type="InterPro" id="IPR002110">
    <property type="entry name" value="Ankyrin_rpt"/>
</dbReference>
<evidence type="ECO:0000256" key="2">
    <source>
        <dbReference type="ARBA" id="ARBA00023043"/>
    </source>
</evidence>
<feature type="repeat" description="ANK" evidence="3">
    <location>
        <begin position="495"/>
        <end position="527"/>
    </location>
</feature>
<comment type="caution">
    <text evidence="6">The sequence shown here is derived from an EMBL/GenBank/DDBJ whole genome shotgun (WGS) entry which is preliminary data.</text>
</comment>
<evidence type="ECO:0000313" key="6">
    <source>
        <dbReference type="EMBL" id="KAF3070284.1"/>
    </source>
</evidence>
<dbReference type="PROSITE" id="PS50088">
    <property type="entry name" value="ANK_REPEAT"/>
    <property type="match status" value="10"/>
</dbReference>
<gene>
    <name evidence="6" type="ORF">CFAM422_006559</name>
</gene>
<dbReference type="Proteomes" id="UP000801864">
    <property type="component" value="Unassembled WGS sequence"/>
</dbReference>
<evidence type="ECO:0000256" key="1">
    <source>
        <dbReference type="ARBA" id="ARBA00022737"/>
    </source>
</evidence>
<keyword evidence="2 3" id="KW-0040">ANK repeat</keyword>
<dbReference type="Gene3D" id="1.25.40.20">
    <property type="entry name" value="Ankyrin repeat-containing domain"/>
    <property type="match status" value="6"/>
</dbReference>
<dbReference type="InterPro" id="IPR036770">
    <property type="entry name" value="Ankyrin_rpt-contain_sf"/>
</dbReference>
<feature type="domain" description="B30.2/SPRY" evidence="5">
    <location>
        <begin position="739"/>
        <end position="937"/>
    </location>
</feature>
<feature type="repeat" description="ANK" evidence="3">
    <location>
        <begin position="528"/>
        <end position="563"/>
    </location>
</feature>
<dbReference type="PRINTS" id="PR01415">
    <property type="entry name" value="ANKYRIN"/>
</dbReference>
<dbReference type="InterPro" id="IPR001870">
    <property type="entry name" value="B30.2/SPRY"/>
</dbReference>